<reference evidence="9" key="1">
    <citation type="submission" date="2020-04" db="EMBL/GenBank/DDBJ databases">
        <title>Deep metagenomics examines the oral microbiome during advanced dental caries in children, revealing novel taxa and co-occurrences with host molecules.</title>
        <authorList>
            <person name="Baker J.L."/>
            <person name="Morton J.T."/>
            <person name="Dinis M."/>
            <person name="Alvarez R."/>
            <person name="Tran N.C."/>
            <person name="Knight R."/>
            <person name="Edlund A."/>
        </authorList>
    </citation>
    <scope>NUCLEOTIDE SEQUENCE</scope>
    <source>
        <strain evidence="9">JCVI_38_bin.5</strain>
    </source>
</reference>
<accession>A0A930VWJ4</accession>
<evidence type="ECO:0000313" key="9">
    <source>
        <dbReference type="EMBL" id="MBF4807856.1"/>
    </source>
</evidence>
<dbReference type="InterPro" id="IPR000868">
    <property type="entry name" value="Isochorismatase-like_dom"/>
</dbReference>
<dbReference type="PANTHER" id="PTHR11080">
    <property type="entry name" value="PYRAZINAMIDASE/NICOTINAMIDASE"/>
    <property type="match status" value="1"/>
</dbReference>
<keyword evidence="2" id="KW-0662">Pyridine nucleotide biosynthesis</keyword>
<dbReference type="SUPFAM" id="SSF52499">
    <property type="entry name" value="Isochorismatase-like hydrolases"/>
    <property type="match status" value="1"/>
</dbReference>
<comment type="similarity">
    <text evidence="1">Belongs to the isochorismatase family.</text>
</comment>
<evidence type="ECO:0000256" key="5">
    <source>
        <dbReference type="ARBA" id="ARBA00037900"/>
    </source>
</evidence>
<evidence type="ECO:0000256" key="6">
    <source>
        <dbReference type="ARBA" id="ARBA00039017"/>
    </source>
</evidence>
<evidence type="ECO:0000259" key="8">
    <source>
        <dbReference type="Pfam" id="PF00857"/>
    </source>
</evidence>
<keyword evidence="4" id="KW-0378">Hydrolase</keyword>
<comment type="caution">
    <text evidence="9">The sequence shown here is derived from an EMBL/GenBank/DDBJ whole genome shotgun (WGS) entry which is preliminary data.</text>
</comment>
<evidence type="ECO:0000256" key="2">
    <source>
        <dbReference type="ARBA" id="ARBA00022642"/>
    </source>
</evidence>
<proteinExistence type="inferred from homology"/>
<feature type="domain" description="Isochorismatase-like" evidence="8">
    <location>
        <begin position="7"/>
        <end position="183"/>
    </location>
</feature>
<dbReference type="GO" id="GO:0046872">
    <property type="term" value="F:metal ion binding"/>
    <property type="evidence" value="ECO:0007669"/>
    <property type="project" value="UniProtKB-KW"/>
</dbReference>
<gene>
    <name evidence="9" type="ORF">HXK26_04090</name>
</gene>
<dbReference type="InterPro" id="IPR052347">
    <property type="entry name" value="Isochorismatase_Nicotinamidase"/>
</dbReference>
<evidence type="ECO:0000256" key="7">
    <source>
        <dbReference type="ARBA" id="ARBA00043224"/>
    </source>
</evidence>
<evidence type="ECO:0000256" key="4">
    <source>
        <dbReference type="ARBA" id="ARBA00022801"/>
    </source>
</evidence>
<dbReference type="PANTHER" id="PTHR11080:SF2">
    <property type="entry name" value="LD05707P"/>
    <property type="match status" value="1"/>
</dbReference>
<dbReference type="EMBL" id="JABZGW010000150">
    <property type="protein sequence ID" value="MBF4807856.1"/>
    <property type="molecule type" value="Genomic_DNA"/>
</dbReference>
<keyword evidence="3" id="KW-0479">Metal-binding</keyword>
<dbReference type="Pfam" id="PF00857">
    <property type="entry name" value="Isochorismatase"/>
    <property type="match status" value="1"/>
</dbReference>
<dbReference type="EC" id="3.5.1.19" evidence="6"/>
<evidence type="ECO:0000256" key="3">
    <source>
        <dbReference type="ARBA" id="ARBA00022723"/>
    </source>
</evidence>
<name>A0A930VWJ4_9ACTN</name>
<dbReference type="InterPro" id="IPR036380">
    <property type="entry name" value="Isochorismatase-like_sf"/>
</dbReference>
<dbReference type="GO" id="GO:0008936">
    <property type="term" value="F:nicotinamidase activity"/>
    <property type="evidence" value="ECO:0007669"/>
    <property type="project" value="UniProtKB-EC"/>
</dbReference>
<evidence type="ECO:0000256" key="1">
    <source>
        <dbReference type="ARBA" id="ARBA00006336"/>
    </source>
</evidence>
<organism evidence="9 10">
    <name type="scientific">Lancefieldella rimae</name>
    <dbReference type="NCBI Taxonomy" id="1383"/>
    <lineage>
        <taxon>Bacteria</taxon>
        <taxon>Bacillati</taxon>
        <taxon>Actinomycetota</taxon>
        <taxon>Coriobacteriia</taxon>
        <taxon>Coriobacteriales</taxon>
        <taxon>Atopobiaceae</taxon>
        <taxon>Lancefieldella</taxon>
    </lineage>
</organism>
<dbReference type="Proteomes" id="UP000698335">
    <property type="component" value="Unassembled WGS sequence"/>
</dbReference>
<protein>
    <recommendedName>
        <fullName evidence="6">nicotinamidase</fullName>
        <ecNumber evidence="6">3.5.1.19</ecNumber>
    </recommendedName>
    <alternativeName>
        <fullName evidence="7">Nicotinamide deamidase</fullName>
    </alternativeName>
</protein>
<dbReference type="AlphaFoldDB" id="A0A930VWJ4"/>
<dbReference type="Gene3D" id="3.40.50.850">
    <property type="entry name" value="Isochorismatase-like"/>
    <property type="match status" value="1"/>
</dbReference>
<dbReference type="GO" id="GO:0019363">
    <property type="term" value="P:pyridine nucleotide biosynthetic process"/>
    <property type="evidence" value="ECO:0007669"/>
    <property type="project" value="UniProtKB-KW"/>
</dbReference>
<evidence type="ECO:0000313" key="10">
    <source>
        <dbReference type="Proteomes" id="UP000698335"/>
    </source>
</evidence>
<sequence length="194" mass="20899">MERQNEALIIVDVQYDFVEGGSLAVEGGTNLANRLATFVDQGANGIAHIITTQDWHIDPGSHFADNPDFVDTWPKHCVAHTHGAEIVEPLSTSLKAHGVDAQIHKGMHEAAYSGFEGIEEATGQTLAEKLRLLGVDTVYIAGIATDYCVKQTALDAVKAGFRTNLLKDFVVGINPDSIQALLDHEFADAGIHLV</sequence>
<comment type="pathway">
    <text evidence="5">Cofactor biosynthesis; nicotinate biosynthesis; nicotinate from nicotinamide: step 1/1.</text>
</comment>